<gene>
    <name evidence="1" type="ORF">GN958_ATG20265</name>
</gene>
<dbReference type="AlphaFoldDB" id="A0A8S9TRG5"/>
<evidence type="ECO:0000313" key="1">
    <source>
        <dbReference type="EMBL" id="KAF4130563.1"/>
    </source>
</evidence>
<protein>
    <submittedName>
        <fullName evidence="1">Uncharacterized protein</fullName>
    </submittedName>
</protein>
<feature type="non-terminal residue" evidence="1">
    <location>
        <position position="1"/>
    </location>
</feature>
<name>A0A8S9TRG5_PHYIN</name>
<organism evidence="1 2">
    <name type="scientific">Phytophthora infestans</name>
    <name type="common">Potato late blight agent</name>
    <name type="synonym">Botrytis infestans</name>
    <dbReference type="NCBI Taxonomy" id="4787"/>
    <lineage>
        <taxon>Eukaryota</taxon>
        <taxon>Sar</taxon>
        <taxon>Stramenopiles</taxon>
        <taxon>Oomycota</taxon>
        <taxon>Peronosporomycetes</taxon>
        <taxon>Peronosporales</taxon>
        <taxon>Peronosporaceae</taxon>
        <taxon>Phytophthora</taxon>
    </lineage>
</organism>
<accession>A0A8S9TRG5</accession>
<evidence type="ECO:0000313" key="2">
    <source>
        <dbReference type="Proteomes" id="UP000704712"/>
    </source>
</evidence>
<comment type="caution">
    <text evidence="1">The sequence shown here is derived from an EMBL/GenBank/DDBJ whole genome shotgun (WGS) entry which is preliminary data.</text>
</comment>
<sequence length="143" mass="15543">MSELPRVGCGGPSCSRVAVDATNPAPAVQAEPAPLVSSSKRLKAGKRFQRSNKMIAELLRLRFEDAQAGECSTQDADALTLQNCASVLSQSLGVIITREQCLYRKEKRESELTGSFTRPLREIDDSLWVILHDAFAGRHGISG</sequence>
<reference evidence="1" key="1">
    <citation type="submission" date="2020-03" db="EMBL/GenBank/DDBJ databases">
        <title>Hybrid Assembly of Korean Phytophthora infestans isolates.</title>
        <authorList>
            <person name="Prokchorchik M."/>
            <person name="Lee Y."/>
            <person name="Seo J."/>
            <person name="Cho J.-H."/>
            <person name="Park Y.-E."/>
            <person name="Jang D.-C."/>
            <person name="Im J.-S."/>
            <person name="Choi J.-G."/>
            <person name="Park H.-J."/>
            <person name="Lee G.-B."/>
            <person name="Lee Y.-G."/>
            <person name="Hong S.-Y."/>
            <person name="Cho K."/>
            <person name="Sohn K.H."/>
        </authorList>
    </citation>
    <scope>NUCLEOTIDE SEQUENCE</scope>
    <source>
        <strain evidence="1">KR_2_A2</strain>
    </source>
</reference>
<proteinExistence type="predicted"/>
<dbReference type="EMBL" id="JAACNO010002824">
    <property type="protein sequence ID" value="KAF4130563.1"/>
    <property type="molecule type" value="Genomic_DNA"/>
</dbReference>
<dbReference type="Proteomes" id="UP000704712">
    <property type="component" value="Unassembled WGS sequence"/>
</dbReference>